<dbReference type="Gene3D" id="3.50.50.60">
    <property type="entry name" value="FAD/NAD(P)-binding domain"/>
    <property type="match status" value="1"/>
</dbReference>
<dbReference type="GO" id="GO:0071949">
    <property type="term" value="F:FAD binding"/>
    <property type="evidence" value="ECO:0007669"/>
    <property type="project" value="InterPro"/>
</dbReference>
<protein>
    <submittedName>
        <fullName evidence="2">NAD(P)/FAD-dependent oxidoreductase</fullName>
    </submittedName>
</protein>
<dbReference type="SUPFAM" id="SSF51905">
    <property type="entry name" value="FAD/NAD(P)-binding domain"/>
    <property type="match status" value="1"/>
</dbReference>
<dbReference type="Pfam" id="PF01494">
    <property type="entry name" value="FAD_binding_3"/>
    <property type="match status" value="1"/>
</dbReference>
<evidence type="ECO:0000259" key="1">
    <source>
        <dbReference type="Pfam" id="PF01494"/>
    </source>
</evidence>
<feature type="domain" description="FAD-binding" evidence="1">
    <location>
        <begin position="2"/>
        <end position="34"/>
    </location>
</feature>
<name>A0A7C4DA62_STAMA</name>
<proteinExistence type="predicted"/>
<dbReference type="EMBL" id="DTBJ01000030">
    <property type="protein sequence ID" value="HGM58758.1"/>
    <property type="molecule type" value="Genomic_DNA"/>
</dbReference>
<dbReference type="AlphaFoldDB" id="A0A7C4DA62"/>
<accession>A0A7C4DA62</accession>
<gene>
    <name evidence="2" type="ORF">ENU14_04140</name>
</gene>
<dbReference type="PANTHER" id="PTHR42685:SF21">
    <property type="entry name" value="DEHYDROGENASE (FLAVOPROTEIN)-LIKE PROTEIN"/>
    <property type="match status" value="1"/>
</dbReference>
<comment type="caution">
    <text evidence="2">The sequence shown here is derived from an EMBL/GenBank/DDBJ whole genome shotgun (WGS) entry which is preliminary data.</text>
</comment>
<dbReference type="InterPro" id="IPR036188">
    <property type="entry name" value="FAD/NAD-bd_sf"/>
</dbReference>
<reference evidence="2" key="1">
    <citation type="journal article" date="2020" name="mSystems">
        <title>Genome- and Community-Level Interaction Insights into Carbon Utilization and Element Cycling Functions of Hydrothermarchaeota in Hydrothermal Sediment.</title>
        <authorList>
            <person name="Zhou Z."/>
            <person name="Liu Y."/>
            <person name="Xu W."/>
            <person name="Pan J."/>
            <person name="Luo Z.H."/>
            <person name="Li M."/>
        </authorList>
    </citation>
    <scope>NUCLEOTIDE SEQUENCE [LARGE SCALE GENOMIC DNA]</scope>
    <source>
        <strain evidence="2">SpSt-642</strain>
    </source>
</reference>
<dbReference type="InterPro" id="IPR002938">
    <property type="entry name" value="FAD-bd"/>
</dbReference>
<dbReference type="PANTHER" id="PTHR42685">
    <property type="entry name" value="GERANYLGERANYL DIPHOSPHATE REDUCTASE"/>
    <property type="match status" value="1"/>
</dbReference>
<organism evidence="2">
    <name type="scientific">Staphylothermus marinus</name>
    <dbReference type="NCBI Taxonomy" id="2280"/>
    <lineage>
        <taxon>Archaea</taxon>
        <taxon>Thermoproteota</taxon>
        <taxon>Thermoprotei</taxon>
        <taxon>Desulfurococcales</taxon>
        <taxon>Desulfurococcaceae</taxon>
        <taxon>Staphylothermus</taxon>
    </lineage>
</organism>
<dbReference type="PRINTS" id="PR00420">
    <property type="entry name" value="RNGMNOXGNASE"/>
</dbReference>
<sequence>MKTDVLVVGAGPAGLLTSIFINKHDVLIIEEHNDVGIPKHCAGFVSKYYAEEIVSITGRDVLDNHYNSLVFHIHNRKYNIYFKDPFIYRINRPLLEHRLADIVYSKNHRIIFNTKGKPTSSLNKVLTKNCEIHCSKIIVADGSNSIFRKHFFKKYKSRLIGIQYIYRSSSQDTNTIHLLFNNLTPDFFQWLAPIDRDSILIGFASRNYFFTPDSIVKHIVKETGVQIGSKVEVFGGIIPFDKPLKQPIIGDKLFFIGDSVPVIKPYTGGGLLNILLLSTALGMSIDNNKPSLYLRIYELIRSRIIYEYIAVSFFKKIGYWIPPRIVYTLYRRNLLNPSDYDNHYRLLTRSLKIVPQLIIEILLDKL</sequence>
<evidence type="ECO:0000313" key="2">
    <source>
        <dbReference type="EMBL" id="HGM58758.1"/>
    </source>
</evidence>
<dbReference type="InterPro" id="IPR050407">
    <property type="entry name" value="Geranylgeranyl_reductase"/>
</dbReference>